<dbReference type="GO" id="GO:0005634">
    <property type="term" value="C:nucleus"/>
    <property type="evidence" value="ECO:0007669"/>
    <property type="project" value="TreeGrafter"/>
</dbReference>
<reference evidence="5" key="1">
    <citation type="submission" date="2021-01" db="EMBL/GenBank/DDBJ databases">
        <authorList>
            <person name="Corre E."/>
            <person name="Pelletier E."/>
            <person name="Niang G."/>
            <person name="Scheremetjew M."/>
            <person name="Finn R."/>
            <person name="Kale V."/>
            <person name="Holt S."/>
            <person name="Cochrane G."/>
            <person name="Meng A."/>
            <person name="Brown T."/>
            <person name="Cohen L."/>
        </authorList>
    </citation>
    <scope>NUCLEOTIDE SEQUENCE</scope>
    <source>
        <strain evidence="5">CCMP1594</strain>
    </source>
</reference>
<dbReference type="GO" id="GO:0005737">
    <property type="term" value="C:cytoplasm"/>
    <property type="evidence" value="ECO:0007669"/>
    <property type="project" value="TreeGrafter"/>
</dbReference>
<gene>
    <name evidence="5" type="ORF">EGYM00163_LOCUS49022</name>
</gene>
<evidence type="ECO:0000313" key="5">
    <source>
        <dbReference type="EMBL" id="CAE0837650.1"/>
    </source>
</evidence>
<protein>
    <recommendedName>
        <fullName evidence="4">RRM domain-containing protein</fullName>
    </recommendedName>
</protein>
<sequence>MSRERSSDPRSAHEDDGRDSRRSRERNDASERYHPYRKRTTMVKTSSGEVEVGTRVYVGNLSYRTSWQDLKDHMKKAGDVRHADILMDKTDRHAGGGIVEFSHSEDAARAINELHNTELDGRLIFIREDREDTAIGGRGRASRVKRSPPRGVGGSRMGMSMGMGMGMGMGPGGSRYGDMRSSPFGGIVDPYTYGQMYERYADMMVHGDRGRAADDYQRALQNISSKMSHMVGFEPAGYLPPPKSSGGSLVFVGNLSYDVSWQDLKDVFRDHGFRDIHVSINEVDGKSKGSAMVKFDDPREAAQAIARLHDFPLQGRRMDVHYERFGGR</sequence>
<dbReference type="Pfam" id="PF00076">
    <property type="entry name" value="RRM_1"/>
    <property type="match status" value="2"/>
</dbReference>
<dbReference type="InterPro" id="IPR050374">
    <property type="entry name" value="RRT5_SRSF_SR"/>
</dbReference>
<evidence type="ECO:0000256" key="2">
    <source>
        <dbReference type="PROSITE-ProRule" id="PRU00176"/>
    </source>
</evidence>
<keyword evidence="1 2" id="KW-0694">RNA-binding</keyword>
<accession>A0A7S4LLX3</accession>
<feature type="domain" description="RRM" evidence="4">
    <location>
        <begin position="54"/>
        <end position="131"/>
    </location>
</feature>
<evidence type="ECO:0000259" key="4">
    <source>
        <dbReference type="PROSITE" id="PS50102"/>
    </source>
</evidence>
<dbReference type="GO" id="GO:1990904">
    <property type="term" value="C:ribonucleoprotein complex"/>
    <property type="evidence" value="ECO:0007669"/>
    <property type="project" value="TreeGrafter"/>
</dbReference>
<dbReference type="InterPro" id="IPR003954">
    <property type="entry name" value="RRM_euk-type"/>
</dbReference>
<dbReference type="AlphaFoldDB" id="A0A7S4LLX3"/>
<feature type="compositionally biased region" description="Basic and acidic residues" evidence="3">
    <location>
        <begin position="1"/>
        <end position="34"/>
    </location>
</feature>
<dbReference type="PANTHER" id="PTHR23003:SF50">
    <property type="entry name" value="PROTEIN, PUTATIVE-RELATED"/>
    <property type="match status" value="1"/>
</dbReference>
<proteinExistence type="predicted"/>
<feature type="region of interest" description="Disordered" evidence="3">
    <location>
        <begin position="137"/>
        <end position="159"/>
    </location>
</feature>
<dbReference type="SMART" id="SM00360">
    <property type="entry name" value="RRM"/>
    <property type="match status" value="2"/>
</dbReference>
<dbReference type="PANTHER" id="PTHR23003">
    <property type="entry name" value="RNA RECOGNITION MOTIF RRM DOMAIN CONTAINING PROTEIN"/>
    <property type="match status" value="1"/>
</dbReference>
<dbReference type="Gene3D" id="3.30.70.330">
    <property type="match status" value="2"/>
</dbReference>
<dbReference type="CDD" id="cd00590">
    <property type="entry name" value="RRM_SF"/>
    <property type="match status" value="1"/>
</dbReference>
<dbReference type="EMBL" id="HBJA01142255">
    <property type="protein sequence ID" value="CAE0837650.1"/>
    <property type="molecule type" value="Transcribed_RNA"/>
</dbReference>
<evidence type="ECO:0000256" key="3">
    <source>
        <dbReference type="SAM" id="MobiDB-lite"/>
    </source>
</evidence>
<dbReference type="InterPro" id="IPR000504">
    <property type="entry name" value="RRM_dom"/>
</dbReference>
<dbReference type="SUPFAM" id="SSF54928">
    <property type="entry name" value="RNA-binding domain, RBD"/>
    <property type="match status" value="2"/>
</dbReference>
<feature type="domain" description="RRM" evidence="4">
    <location>
        <begin position="248"/>
        <end position="325"/>
    </location>
</feature>
<dbReference type="SMART" id="SM00361">
    <property type="entry name" value="RRM_1"/>
    <property type="match status" value="2"/>
</dbReference>
<dbReference type="InterPro" id="IPR012677">
    <property type="entry name" value="Nucleotide-bd_a/b_plait_sf"/>
</dbReference>
<evidence type="ECO:0000256" key="1">
    <source>
        <dbReference type="ARBA" id="ARBA00022884"/>
    </source>
</evidence>
<dbReference type="PROSITE" id="PS50102">
    <property type="entry name" value="RRM"/>
    <property type="match status" value="2"/>
</dbReference>
<feature type="region of interest" description="Disordered" evidence="3">
    <location>
        <begin position="1"/>
        <end position="47"/>
    </location>
</feature>
<dbReference type="InterPro" id="IPR035979">
    <property type="entry name" value="RBD_domain_sf"/>
</dbReference>
<organism evidence="5">
    <name type="scientific">Eutreptiella gymnastica</name>
    <dbReference type="NCBI Taxonomy" id="73025"/>
    <lineage>
        <taxon>Eukaryota</taxon>
        <taxon>Discoba</taxon>
        <taxon>Euglenozoa</taxon>
        <taxon>Euglenida</taxon>
        <taxon>Spirocuta</taxon>
        <taxon>Euglenophyceae</taxon>
        <taxon>Eutreptiales</taxon>
        <taxon>Eutreptiaceae</taxon>
        <taxon>Eutreptiella</taxon>
    </lineage>
</organism>
<name>A0A7S4LLX3_9EUGL</name>
<dbReference type="GO" id="GO:0003729">
    <property type="term" value="F:mRNA binding"/>
    <property type="evidence" value="ECO:0007669"/>
    <property type="project" value="TreeGrafter"/>
</dbReference>